<keyword evidence="3 8" id="KW-0436">Ligase</keyword>
<keyword evidence="11" id="KW-1185">Reference proteome</keyword>
<dbReference type="KEGG" id="kso:CKSOR_00132"/>
<dbReference type="CDD" id="cd01414">
    <property type="entry name" value="SAICAR_synt_Sc"/>
    <property type="match status" value="1"/>
</dbReference>
<evidence type="ECO:0000256" key="3">
    <source>
        <dbReference type="ARBA" id="ARBA00022598"/>
    </source>
</evidence>
<dbReference type="InterPro" id="IPR001636">
    <property type="entry name" value="SAICAR_synth"/>
</dbReference>
<dbReference type="HAMAP" id="MF_00137">
    <property type="entry name" value="SAICAR_synth"/>
    <property type="match status" value="1"/>
</dbReference>
<dbReference type="RefSeq" id="WP_108673690.1">
    <property type="nucleotide sequence ID" value="NZ_CP025628.1"/>
</dbReference>
<organism evidence="10 11">
    <name type="scientific">Candidatus Kinetoplastidibacterium kentomonadis</name>
    <dbReference type="NCBI Taxonomy" id="1576550"/>
    <lineage>
        <taxon>Bacteria</taxon>
        <taxon>Pseudomonadati</taxon>
        <taxon>Pseudomonadota</taxon>
        <taxon>Betaproteobacteria</taxon>
        <taxon>Candidatus Kinetoplastidibacterium</taxon>
    </lineage>
</organism>
<keyword evidence="5 8" id="KW-0658">Purine biosynthesis</keyword>
<evidence type="ECO:0000313" key="10">
    <source>
        <dbReference type="EMBL" id="AWD32268.1"/>
    </source>
</evidence>
<dbReference type="InterPro" id="IPR018236">
    <property type="entry name" value="SAICAR_synthetase_CS"/>
</dbReference>
<feature type="domain" description="SAICAR synthetase/ADE2 N-terminal" evidence="9">
    <location>
        <begin position="16"/>
        <end position="268"/>
    </location>
</feature>
<dbReference type="PANTHER" id="PTHR43700">
    <property type="entry name" value="PHOSPHORIBOSYLAMINOIMIDAZOLE-SUCCINOCARBOXAMIDE SYNTHASE"/>
    <property type="match status" value="1"/>
</dbReference>
<dbReference type="UniPathway" id="UPA00074">
    <property type="reaction ID" value="UER00131"/>
</dbReference>
<dbReference type="GO" id="GO:0005524">
    <property type="term" value="F:ATP binding"/>
    <property type="evidence" value="ECO:0007669"/>
    <property type="project" value="UniProtKB-KW"/>
</dbReference>
<proteinExistence type="inferred from homology"/>
<dbReference type="GO" id="GO:0005737">
    <property type="term" value="C:cytoplasm"/>
    <property type="evidence" value="ECO:0007669"/>
    <property type="project" value="TreeGrafter"/>
</dbReference>
<protein>
    <recommendedName>
        <fullName evidence="8">Phosphoribosylaminoimidazole-succinocarboxamide synthase</fullName>
        <ecNumber evidence="8">6.3.2.6</ecNumber>
    </recommendedName>
    <alternativeName>
        <fullName evidence="8">SAICAR synthetase</fullName>
    </alternativeName>
</protein>
<evidence type="ECO:0000259" key="9">
    <source>
        <dbReference type="Pfam" id="PF01259"/>
    </source>
</evidence>
<comment type="catalytic activity">
    <reaction evidence="7 8">
        <text>5-amino-1-(5-phospho-D-ribosyl)imidazole-4-carboxylate + L-aspartate + ATP = (2S)-2-[5-amino-1-(5-phospho-beta-D-ribosyl)imidazole-4-carboxamido]succinate + ADP + phosphate + 2 H(+)</text>
        <dbReference type="Rhea" id="RHEA:22628"/>
        <dbReference type="ChEBI" id="CHEBI:15378"/>
        <dbReference type="ChEBI" id="CHEBI:29991"/>
        <dbReference type="ChEBI" id="CHEBI:30616"/>
        <dbReference type="ChEBI" id="CHEBI:43474"/>
        <dbReference type="ChEBI" id="CHEBI:58443"/>
        <dbReference type="ChEBI" id="CHEBI:77657"/>
        <dbReference type="ChEBI" id="CHEBI:456216"/>
        <dbReference type="EC" id="6.3.2.6"/>
    </reaction>
</comment>
<dbReference type="Pfam" id="PF01259">
    <property type="entry name" value="SAICAR_synt"/>
    <property type="match status" value="1"/>
</dbReference>
<evidence type="ECO:0000256" key="7">
    <source>
        <dbReference type="ARBA" id="ARBA00048475"/>
    </source>
</evidence>
<name>A0A3Q8F698_9PROT</name>
<dbReference type="GO" id="GO:0004639">
    <property type="term" value="F:phosphoribosylaminoimidazolesuccinocarboxamide synthase activity"/>
    <property type="evidence" value="ECO:0007669"/>
    <property type="project" value="UniProtKB-UniRule"/>
</dbReference>
<evidence type="ECO:0000313" key="11">
    <source>
        <dbReference type="Proteomes" id="UP000266796"/>
    </source>
</evidence>
<comment type="similarity">
    <text evidence="2 8">Belongs to the SAICAR synthetase family.</text>
</comment>
<dbReference type="OrthoDB" id="9801549at2"/>
<dbReference type="Gene3D" id="3.30.200.20">
    <property type="entry name" value="Phosphorylase Kinase, domain 1"/>
    <property type="match status" value="1"/>
</dbReference>
<sequence>MQNILYESDIKSLPLLSKGKVRDIYLVENDKLLIITSDRISAFDIILSEPIPGKGVVLKKITDFWLKKLSNIVKNHSTNILPEEVVSLNEVEQVIDRAVVVKKLRPIMIEAVVRGYIIGSGWKEYNLNKSICGIKLPNDLKLADKLSQPIFTPAIKAEVGYHDQNIDFDHFIKIVGEDTANYIKKISLNLYESAYDFAINKGIIIADTKFEFGFDESGNICLMDEVLTPDSSRFWLKSAYKVGINPLSFDKQDIRDWLENSGWNKEVPPPKLPEWLIKKTSSNYNALLSMITN</sequence>
<dbReference type="InterPro" id="IPR028923">
    <property type="entry name" value="SAICAR_synt/ADE2_N"/>
</dbReference>
<dbReference type="FunFam" id="3.30.470.20:FF:000015">
    <property type="entry name" value="Phosphoribosylaminoimidazole-succinocarboxamide synthase"/>
    <property type="match status" value="1"/>
</dbReference>
<keyword evidence="6 8" id="KW-0067">ATP-binding</keyword>
<comment type="pathway">
    <text evidence="1 8">Purine metabolism; IMP biosynthesis via de novo pathway; 5-amino-1-(5-phospho-D-ribosyl)imidazole-4-carboxamide from 5-amino-1-(5-phospho-D-ribosyl)imidazole-4-carboxylate: step 1/2.</text>
</comment>
<accession>A0A3Q8F698</accession>
<dbReference type="NCBIfam" id="TIGR00081">
    <property type="entry name" value="purC"/>
    <property type="match status" value="1"/>
</dbReference>
<dbReference type="AlphaFoldDB" id="A0A3Q8F698"/>
<dbReference type="PANTHER" id="PTHR43700:SF1">
    <property type="entry name" value="PHOSPHORIBOSYLAMINOIMIDAZOLE-SUCCINOCARBOXAMIDE SYNTHASE"/>
    <property type="match status" value="1"/>
</dbReference>
<evidence type="ECO:0000256" key="1">
    <source>
        <dbReference type="ARBA" id="ARBA00004672"/>
    </source>
</evidence>
<dbReference type="EMBL" id="CP025628">
    <property type="protein sequence ID" value="AWD32268.1"/>
    <property type="molecule type" value="Genomic_DNA"/>
</dbReference>
<gene>
    <name evidence="8 10" type="primary">purC</name>
    <name evidence="10" type="ORF">CKSOR_00132</name>
</gene>
<dbReference type="SUPFAM" id="SSF56104">
    <property type="entry name" value="SAICAR synthase-like"/>
    <property type="match status" value="1"/>
</dbReference>
<dbReference type="EC" id="6.3.2.6" evidence="8"/>
<keyword evidence="4 8" id="KW-0547">Nucleotide-binding</keyword>
<dbReference type="Proteomes" id="UP000266796">
    <property type="component" value="Chromosome"/>
</dbReference>
<dbReference type="Gene3D" id="3.30.470.20">
    <property type="entry name" value="ATP-grasp fold, B domain"/>
    <property type="match status" value="1"/>
</dbReference>
<evidence type="ECO:0000256" key="2">
    <source>
        <dbReference type="ARBA" id="ARBA00010190"/>
    </source>
</evidence>
<dbReference type="NCBIfam" id="NF010568">
    <property type="entry name" value="PRK13961.1"/>
    <property type="match status" value="1"/>
</dbReference>
<evidence type="ECO:0000256" key="4">
    <source>
        <dbReference type="ARBA" id="ARBA00022741"/>
    </source>
</evidence>
<evidence type="ECO:0000256" key="5">
    <source>
        <dbReference type="ARBA" id="ARBA00022755"/>
    </source>
</evidence>
<evidence type="ECO:0000256" key="6">
    <source>
        <dbReference type="ARBA" id="ARBA00022840"/>
    </source>
</evidence>
<dbReference type="GO" id="GO:0006189">
    <property type="term" value="P:'de novo' IMP biosynthetic process"/>
    <property type="evidence" value="ECO:0007669"/>
    <property type="project" value="UniProtKB-UniRule"/>
</dbReference>
<evidence type="ECO:0000256" key="8">
    <source>
        <dbReference type="HAMAP-Rule" id="MF_00137"/>
    </source>
</evidence>
<dbReference type="PROSITE" id="PS01058">
    <property type="entry name" value="SAICAR_SYNTHETASE_2"/>
    <property type="match status" value="1"/>
</dbReference>
<reference evidence="10 11" key="1">
    <citation type="journal article" date="2018" name="Parasitology">
        <title>The reduced genome of Candidatus Kinetoplastibacterium sorsogonicusi, the endosymbiont of Kentomonas sorsogonicus (Trypanosomatidae): loss of the haem-synthesis pathway.</title>
        <authorList>
            <person name="Silva F.M."/>
            <person name="Kostygov A.Y."/>
            <person name="Spodareva V.V."/>
            <person name="Butenko A."/>
            <person name="Tossou R."/>
            <person name="Lukes J."/>
            <person name="Yurchenko V."/>
            <person name="Alves J.M.P."/>
        </authorList>
    </citation>
    <scope>NUCLEOTIDE SEQUENCE [LARGE SCALE GENOMIC DNA]</scope>
    <source>
        <strain evidence="10 11">MF-08</strain>
    </source>
</reference>